<dbReference type="EMBL" id="BT122453">
    <property type="protein sequence ID" value="ADE75830.1"/>
    <property type="molecule type" value="mRNA"/>
</dbReference>
<dbReference type="AlphaFoldDB" id="D5A8G1"/>
<reference evidence="1" key="1">
    <citation type="submission" date="2010-04" db="EMBL/GenBank/DDBJ databases">
        <authorList>
            <person name="Reid K.E."/>
            <person name="Liao N."/>
            <person name="Chan S."/>
            <person name="Docking R."/>
            <person name="Taylor G."/>
            <person name="Moore R."/>
            <person name="Mayo M."/>
            <person name="Munro S."/>
            <person name="King J."/>
            <person name="Yanchuk A."/>
            <person name="Holt R."/>
            <person name="Jones S."/>
            <person name="Marra M."/>
            <person name="Ritland C.E."/>
            <person name="Ritland K."/>
            <person name="Bohlmann J."/>
        </authorList>
    </citation>
    <scope>NUCLEOTIDE SEQUENCE</scope>
    <source>
        <tissue evidence="1">Buds collected with no treatment. Collection October 2007</tissue>
    </source>
</reference>
<protein>
    <submittedName>
        <fullName evidence="1">Uncharacterized protein</fullName>
    </submittedName>
</protein>
<name>D5A8G1_PICSI</name>
<proteinExistence type="evidence at transcript level"/>
<organism evidence="1">
    <name type="scientific">Picea sitchensis</name>
    <name type="common">Sitka spruce</name>
    <name type="synonym">Pinus sitchensis</name>
    <dbReference type="NCBI Taxonomy" id="3332"/>
    <lineage>
        <taxon>Eukaryota</taxon>
        <taxon>Viridiplantae</taxon>
        <taxon>Streptophyta</taxon>
        <taxon>Embryophyta</taxon>
        <taxon>Tracheophyta</taxon>
        <taxon>Spermatophyta</taxon>
        <taxon>Pinopsida</taxon>
        <taxon>Pinidae</taxon>
        <taxon>Conifers I</taxon>
        <taxon>Pinales</taxon>
        <taxon>Pinaceae</taxon>
        <taxon>Picea</taxon>
    </lineage>
</organism>
<evidence type="ECO:0000313" key="1">
    <source>
        <dbReference type="EMBL" id="ADE75830.1"/>
    </source>
</evidence>
<sequence length="41" mass="5068">MNRWDIFHYQEKYKEPNKSEGGKGGQGWILKDVMFMSWWRC</sequence>
<accession>D5A8G1</accession>